<dbReference type="RefSeq" id="WP_009447247.1">
    <property type="nucleotide sequence ID" value="NZ_KQ959852.1"/>
</dbReference>
<dbReference type="Gene3D" id="3.40.190.10">
    <property type="entry name" value="Periplasmic binding protein-like II"/>
    <property type="match status" value="2"/>
</dbReference>
<evidence type="ECO:0000256" key="3">
    <source>
        <dbReference type="SAM" id="SignalP"/>
    </source>
</evidence>
<dbReference type="GO" id="GO:0015888">
    <property type="term" value="P:thiamine transport"/>
    <property type="evidence" value="ECO:0007669"/>
    <property type="project" value="TreeGrafter"/>
</dbReference>
<dbReference type="SUPFAM" id="SSF53850">
    <property type="entry name" value="Periplasmic binding protein-like II"/>
    <property type="match status" value="1"/>
</dbReference>
<dbReference type="EMBL" id="LSDA01000148">
    <property type="protein sequence ID" value="KXB52640.1"/>
    <property type="molecule type" value="Genomic_DNA"/>
</dbReference>
<keyword evidence="5" id="KW-1185">Reference proteome</keyword>
<dbReference type="PIRSF" id="PIRSF002825">
    <property type="entry name" value="CfbpA"/>
    <property type="match status" value="1"/>
</dbReference>
<gene>
    <name evidence="4" type="ORF">HMPREF1866_02883</name>
</gene>
<dbReference type="PATRIC" id="fig|467210.3.peg.2860"/>
<dbReference type="PROSITE" id="PS51257">
    <property type="entry name" value="PROKAR_LIPOPROTEIN"/>
    <property type="match status" value="1"/>
</dbReference>
<feature type="signal peptide" evidence="3">
    <location>
        <begin position="1"/>
        <end position="20"/>
    </location>
</feature>
<reference evidence="5" key="1">
    <citation type="submission" date="2016-01" db="EMBL/GenBank/DDBJ databases">
        <authorList>
            <person name="Mitreva M."/>
            <person name="Pepin K.H."/>
            <person name="Mihindukulasuriya K.A."/>
            <person name="Fulton R."/>
            <person name="Fronick C."/>
            <person name="O'Laughlin M."/>
            <person name="Miner T."/>
            <person name="Herter B."/>
            <person name="Rosa B.A."/>
            <person name="Cordes M."/>
            <person name="Tomlinson C."/>
            <person name="Wollam A."/>
            <person name="Palsikar V.B."/>
            <person name="Mardis E.R."/>
            <person name="Wilson R.K."/>
        </authorList>
    </citation>
    <scope>NUCLEOTIDE SEQUENCE [LARGE SCALE GENOMIC DNA]</scope>
    <source>
        <strain evidence="5">DNF00896</strain>
    </source>
</reference>
<dbReference type="GO" id="GO:0030288">
    <property type="term" value="C:outer membrane-bounded periplasmic space"/>
    <property type="evidence" value="ECO:0007669"/>
    <property type="project" value="TreeGrafter"/>
</dbReference>
<dbReference type="InterPro" id="IPR006059">
    <property type="entry name" value="SBP"/>
</dbReference>
<name>A0A133ZB32_9FIRM</name>
<sequence length="355" mass="39131">MKKQVIAISLAAMTALSLMACSGQKSEGTASSDAKVESKDTKDGDLKETGKLVIYSPLTESMIDEMITKFEEETGIEAECLAMGTGDALKRIETEADNPQADVLWSGTIGTVKNKSEYFADYKCVNEDAFYDEYKNKEGNLTRFDTIPSVIMVNTDLIGDIKVEGYEDLLNPELKGKIAFAEPSASSSSFEHLVNMLYAMGNGDPDKGWDYVDKLVDQLDGKLLGGSSAVYKGVADGEYTVGLTFEQGAAQYVGAGSPVKVVYMNEGVIFRGDGAYIIKNCANERSAQIFLDWLTSKETQEFMNNTQYRRSIRKDVEAGNAMKPMSEIKVITDDETNTAEHKSEWLDKFKEIFTK</sequence>
<accession>A0A133ZB32</accession>
<dbReference type="GO" id="GO:0030976">
    <property type="term" value="F:thiamine pyrophosphate binding"/>
    <property type="evidence" value="ECO:0007669"/>
    <property type="project" value="TreeGrafter"/>
</dbReference>
<dbReference type="PANTHER" id="PTHR30006:SF2">
    <property type="entry name" value="ABC TRANSPORTER SUBSTRATE-BINDING PROTEIN"/>
    <property type="match status" value="1"/>
</dbReference>
<dbReference type="CDD" id="cd13546">
    <property type="entry name" value="PBP2_BitB"/>
    <property type="match status" value="1"/>
</dbReference>
<feature type="compositionally biased region" description="Basic and acidic residues" evidence="2">
    <location>
        <begin position="34"/>
        <end position="44"/>
    </location>
</feature>
<organism evidence="4 5">
    <name type="scientific">Lachnoanaerobaculum saburreum</name>
    <dbReference type="NCBI Taxonomy" id="467210"/>
    <lineage>
        <taxon>Bacteria</taxon>
        <taxon>Bacillati</taxon>
        <taxon>Bacillota</taxon>
        <taxon>Clostridia</taxon>
        <taxon>Lachnospirales</taxon>
        <taxon>Lachnospiraceae</taxon>
        <taxon>Lachnoanaerobaculum</taxon>
    </lineage>
</organism>
<dbReference type="Pfam" id="PF13416">
    <property type="entry name" value="SBP_bac_8"/>
    <property type="match status" value="1"/>
</dbReference>
<dbReference type="InterPro" id="IPR026045">
    <property type="entry name" value="Ferric-bd"/>
</dbReference>
<evidence type="ECO:0000256" key="2">
    <source>
        <dbReference type="SAM" id="MobiDB-lite"/>
    </source>
</evidence>
<feature type="chain" id="PRO_5039495148" evidence="3">
    <location>
        <begin position="21"/>
        <end position="355"/>
    </location>
</feature>
<proteinExistence type="predicted"/>
<dbReference type="STRING" id="467210.HMPREF1866_02883"/>
<dbReference type="PANTHER" id="PTHR30006">
    <property type="entry name" value="THIAMINE-BINDING PERIPLASMIC PROTEIN-RELATED"/>
    <property type="match status" value="1"/>
</dbReference>
<evidence type="ECO:0000313" key="5">
    <source>
        <dbReference type="Proteomes" id="UP000070394"/>
    </source>
</evidence>
<dbReference type="Proteomes" id="UP000070394">
    <property type="component" value="Unassembled WGS sequence"/>
</dbReference>
<comment type="caution">
    <text evidence="4">The sequence shown here is derived from an EMBL/GenBank/DDBJ whole genome shotgun (WGS) entry which is preliminary data.</text>
</comment>
<dbReference type="GO" id="GO:0030975">
    <property type="term" value="F:thiamine binding"/>
    <property type="evidence" value="ECO:0007669"/>
    <property type="project" value="TreeGrafter"/>
</dbReference>
<evidence type="ECO:0000313" key="4">
    <source>
        <dbReference type="EMBL" id="KXB52640.1"/>
    </source>
</evidence>
<protein>
    <submittedName>
        <fullName evidence="4">ABC transporter, solute-binding protein</fullName>
    </submittedName>
</protein>
<keyword evidence="1 3" id="KW-0732">Signal</keyword>
<dbReference type="OrthoDB" id="9791045at2"/>
<feature type="region of interest" description="Disordered" evidence="2">
    <location>
        <begin position="25"/>
        <end position="44"/>
    </location>
</feature>
<evidence type="ECO:0000256" key="1">
    <source>
        <dbReference type="ARBA" id="ARBA00022729"/>
    </source>
</evidence>
<dbReference type="AlphaFoldDB" id="A0A133ZB32"/>